<accession>A0A654M3F7</accession>
<dbReference type="AlphaFoldDB" id="A0A654M3F7"/>
<dbReference type="RefSeq" id="WP_196816318.1">
    <property type="nucleotide sequence ID" value="NZ_CP012850.1"/>
</dbReference>
<evidence type="ECO:0000313" key="2">
    <source>
        <dbReference type="Proteomes" id="UP000058925"/>
    </source>
</evidence>
<dbReference type="Proteomes" id="UP000058925">
    <property type="component" value="Chromosome"/>
</dbReference>
<organism evidence="1 2">
    <name type="scientific">Candidatus Nitrosocosmicus oleophilus</name>
    <dbReference type="NCBI Taxonomy" id="1353260"/>
    <lineage>
        <taxon>Archaea</taxon>
        <taxon>Nitrososphaerota</taxon>
        <taxon>Nitrososphaeria</taxon>
        <taxon>Nitrososphaerales</taxon>
        <taxon>Nitrososphaeraceae</taxon>
        <taxon>Candidatus Nitrosocosmicus</taxon>
    </lineage>
</organism>
<dbReference type="EMBL" id="CP012850">
    <property type="protein sequence ID" value="ALI37213.1"/>
    <property type="molecule type" value="Genomic_DNA"/>
</dbReference>
<reference evidence="2" key="1">
    <citation type="submission" date="2015-10" db="EMBL/GenBank/DDBJ databases">
        <title>Niche specialization of a soil ammonia-oxidizing archaeon, Candidatus Nitrosocosmicus oleophilus.</title>
        <authorList>
            <person name="Jung M.-Y."/>
            <person name="Rhee S.-K."/>
        </authorList>
    </citation>
    <scope>NUCLEOTIDE SEQUENCE [LARGE SCALE GENOMIC DNA]</scope>
    <source>
        <strain evidence="2">MY3</strain>
    </source>
</reference>
<sequence length="136" mass="15650">MQPFLYITDNVLKGKIECIFMINKQFNLLIIEGADAIDPNSNVFTLYDALDSKTFQNDTYSFDLLVEEISRKTFTDISVKTEKIRGTALASLLNFLVTLDCKLTNKPNYEYKDFEELLDTPTTKLLYPTTLNLKKD</sequence>
<gene>
    <name evidence="1" type="ORF">NMY3_03026</name>
</gene>
<evidence type="ECO:0000313" key="1">
    <source>
        <dbReference type="EMBL" id="ALI37213.1"/>
    </source>
</evidence>
<proteinExistence type="predicted"/>
<dbReference type="GeneID" id="60422893"/>
<name>A0A654M3F7_9ARCH</name>
<dbReference type="KEGG" id="taa:NMY3_03026"/>
<keyword evidence="2" id="KW-1185">Reference proteome</keyword>
<protein>
    <submittedName>
        <fullName evidence="1">Uncharacterized protein</fullName>
    </submittedName>
</protein>